<accession>A0ABU3KC59</accession>
<dbReference type="PANTHER" id="PTHR36510:SF3">
    <property type="entry name" value="CONSERVED PROTEIN"/>
    <property type="match status" value="1"/>
</dbReference>
<evidence type="ECO:0000313" key="2">
    <source>
        <dbReference type="Proteomes" id="UP001250932"/>
    </source>
</evidence>
<dbReference type="RefSeq" id="WP_313834603.1">
    <property type="nucleotide sequence ID" value="NZ_JAQOUE010000002.1"/>
</dbReference>
<proteinExistence type="predicted"/>
<evidence type="ECO:0000313" key="1">
    <source>
        <dbReference type="EMBL" id="MDT7044017.1"/>
    </source>
</evidence>
<dbReference type="PIRSF" id="PIRSF012666">
    <property type="entry name" value="UCP012666"/>
    <property type="match status" value="1"/>
</dbReference>
<comment type="caution">
    <text evidence="1">The sequence shown here is derived from an EMBL/GenBank/DDBJ whole genome shotgun (WGS) entry which is preliminary data.</text>
</comment>
<protein>
    <recommendedName>
        <fullName evidence="3">Glutamate--cysteine ligase</fullName>
    </recommendedName>
</protein>
<dbReference type="InterPro" id="IPR006336">
    <property type="entry name" value="GCS2"/>
</dbReference>
<dbReference type="EMBL" id="JAQOUE010000002">
    <property type="protein sequence ID" value="MDT7044017.1"/>
    <property type="molecule type" value="Genomic_DNA"/>
</dbReference>
<reference evidence="1 2" key="1">
    <citation type="journal article" date="2023" name="ISME J.">
        <title>Cultivation and genomic characterization of novel and ubiquitous marine nitrite-oxidizing bacteria from the Nitrospirales.</title>
        <authorList>
            <person name="Mueller A.J."/>
            <person name="Daebeler A."/>
            <person name="Herbold C.W."/>
            <person name="Kirkegaard R.H."/>
            <person name="Daims H."/>
        </authorList>
    </citation>
    <scope>NUCLEOTIDE SEQUENCE [LARGE SCALE GENOMIC DNA]</scope>
    <source>
        <strain evidence="1 2">EB</strain>
    </source>
</reference>
<dbReference type="Gene3D" id="3.30.590.20">
    <property type="match status" value="1"/>
</dbReference>
<dbReference type="Proteomes" id="UP001250932">
    <property type="component" value="Unassembled WGS sequence"/>
</dbReference>
<sequence length="495" mass="55082">MGLSIDKEVFEKQDYALFAGRLQQSLSILHELLGRPGFGNGPLSLGAELELPIIDQHGQAFPINRSLLAQSADSSLQLELDRFNIEYNTTPLPLSGSPFTALETQLTNALDTINNLAASQGGRVVPIGILPTLTEADLQPQALTDLPRYRALSWALRQQRHAPFRVCIDGKEPLTLACNDVTLEGANTSLQLHLRVPPTEFANMYNMAQLVTPIAVAVSANSPIFVGHQLWDETRIALFKQAIDYRPPHQKDWSQPARVSYGNGWIRDGAYELFAEAVGLFPPLLPLLSEHAPMDSYQRGELPALEELRLHQGTVWRWNRAIYDPAMGGHLRIELRTLPSGPTPIDMAANAAFLYGMILGLQTQAQHLLPIFPFDYAHRNFYRAAQVGLHAKLLWPSNSPPSPSEVPVRELARTMLPLAKQGLLHAGVDQGETERMLGIIQQRVDTGINGATWQRSMLTKFEQRMSRREALAAMLEKYLTHANEGRPVTEWEPCP</sequence>
<dbReference type="PANTHER" id="PTHR36510">
    <property type="entry name" value="GLUTAMATE--CYSTEINE LIGASE 2-RELATED"/>
    <property type="match status" value="1"/>
</dbReference>
<dbReference type="InterPro" id="IPR016602">
    <property type="entry name" value="UCP012666"/>
</dbReference>
<name>A0ABU3KC59_9BACT</name>
<dbReference type="InterPro" id="IPR050141">
    <property type="entry name" value="GCL_type2/YbdK_subfam"/>
</dbReference>
<gene>
    <name evidence="1" type="ORF">PPG34_16825</name>
</gene>
<dbReference type="Pfam" id="PF04107">
    <property type="entry name" value="GCS2"/>
    <property type="match status" value="1"/>
</dbReference>
<dbReference type="SUPFAM" id="SSF55931">
    <property type="entry name" value="Glutamine synthetase/guanido kinase"/>
    <property type="match status" value="1"/>
</dbReference>
<dbReference type="InterPro" id="IPR014746">
    <property type="entry name" value="Gln_synth/guanido_kin_cat_dom"/>
</dbReference>
<evidence type="ECO:0008006" key="3">
    <source>
        <dbReference type="Google" id="ProtNLM"/>
    </source>
</evidence>
<keyword evidence="2" id="KW-1185">Reference proteome</keyword>
<organism evidence="1 2">
    <name type="scientific">Candidatus Nitronereus thalassa</name>
    <dbReference type="NCBI Taxonomy" id="3020898"/>
    <lineage>
        <taxon>Bacteria</taxon>
        <taxon>Pseudomonadati</taxon>
        <taxon>Nitrospirota</taxon>
        <taxon>Nitrospiria</taxon>
        <taxon>Nitrospirales</taxon>
        <taxon>Nitrospiraceae</taxon>
        <taxon>Candidatus Nitronereus</taxon>
    </lineage>
</organism>